<keyword evidence="9" id="KW-1185">Reference proteome</keyword>
<evidence type="ECO:0000256" key="3">
    <source>
        <dbReference type="ARBA" id="ARBA00022448"/>
    </source>
</evidence>
<accession>A0AAV5U457</accession>
<feature type="transmembrane region" description="Helical" evidence="7">
    <location>
        <begin position="325"/>
        <end position="346"/>
    </location>
</feature>
<name>A0AAV5U457_9BILA</name>
<feature type="transmembrane region" description="Helical" evidence="7">
    <location>
        <begin position="431"/>
        <end position="450"/>
    </location>
</feature>
<keyword evidence="6 7" id="KW-0472">Membrane</keyword>
<evidence type="ECO:0000256" key="1">
    <source>
        <dbReference type="ARBA" id="ARBA00004141"/>
    </source>
</evidence>
<feature type="transmembrane region" description="Helical" evidence="7">
    <location>
        <begin position="293"/>
        <end position="313"/>
    </location>
</feature>
<feature type="transmembrane region" description="Helical" evidence="7">
    <location>
        <begin position="109"/>
        <end position="128"/>
    </location>
</feature>
<feature type="transmembrane region" description="Helical" evidence="7">
    <location>
        <begin position="78"/>
        <end position="97"/>
    </location>
</feature>
<evidence type="ECO:0000256" key="2">
    <source>
        <dbReference type="ARBA" id="ARBA00007965"/>
    </source>
</evidence>
<dbReference type="Proteomes" id="UP001432027">
    <property type="component" value="Unassembled WGS sequence"/>
</dbReference>
<dbReference type="Pfam" id="PF01733">
    <property type="entry name" value="Nucleoside_tran"/>
    <property type="match status" value="1"/>
</dbReference>
<evidence type="ECO:0000256" key="6">
    <source>
        <dbReference type="ARBA" id="ARBA00023136"/>
    </source>
</evidence>
<organism evidence="8 9">
    <name type="scientific">Pristionchus entomophagus</name>
    <dbReference type="NCBI Taxonomy" id="358040"/>
    <lineage>
        <taxon>Eukaryota</taxon>
        <taxon>Metazoa</taxon>
        <taxon>Ecdysozoa</taxon>
        <taxon>Nematoda</taxon>
        <taxon>Chromadorea</taxon>
        <taxon>Rhabditida</taxon>
        <taxon>Rhabditina</taxon>
        <taxon>Diplogasteromorpha</taxon>
        <taxon>Diplogasteroidea</taxon>
        <taxon>Neodiplogasteridae</taxon>
        <taxon>Pristionchus</taxon>
    </lineage>
</organism>
<dbReference type="Gene3D" id="1.20.1250.20">
    <property type="entry name" value="MFS general substrate transporter like domains"/>
    <property type="match status" value="1"/>
</dbReference>
<feature type="transmembrane region" description="Helical" evidence="7">
    <location>
        <begin position="389"/>
        <end position="411"/>
    </location>
</feature>
<reference evidence="8" key="1">
    <citation type="submission" date="2023-10" db="EMBL/GenBank/DDBJ databases">
        <title>Genome assembly of Pristionchus species.</title>
        <authorList>
            <person name="Yoshida K."/>
            <person name="Sommer R.J."/>
        </authorList>
    </citation>
    <scope>NUCLEOTIDE SEQUENCE</scope>
    <source>
        <strain evidence="8">RS0144</strain>
    </source>
</reference>
<evidence type="ECO:0000256" key="4">
    <source>
        <dbReference type="ARBA" id="ARBA00022692"/>
    </source>
</evidence>
<dbReference type="InterPro" id="IPR002259">
    <property type="entry name" value="Eqnu_transpt"/>
</dbReference>
<comment type="similarity">
    <text evidence="2">Belongs to the SLC29A/ENT transporter (TC 2.A.57) family.</text>
</comment>
<dbReference type="SUPFAM" id="SSF103473">
    <property type="entry name" value="MFS general substrate transporter"/>
    <property type="match status" value="1"/>
</dbReference>
<dbReference type="InterPro" id="IPR036259">
    <property type="entry name" value="MFS_trans_sf"/>
</dbReference>
<evidence type="ECO:0008006" key="10">
    <source>
        <dbReference type="Google" id="ProtNLM"/>
    </source>
</evidence>
<feature type="transmembrane region" description="Helical" evidence="7">
    <location>
        <begin position="7"/>
        <end position="24"/>
    </location>
</feature>
<evidence type="ECO:0000313" key="8">
    <source>
        <dbReference type="EMBL" id="GMT01292.1"/>
    </source>
</evidence>
<dbReference type="PANTHER" id="PTHR10332:SF88">
    <property type="entry name" value="EQUILIBRATIVE NUCLEOSIDE TRANSPORTER 1, ISOFORM A"/>
    <property type="match status" value="1"/>
</dbReference>
<dbReference type="GO" id="GO:0005886">
    <property type="term" value="C:plasma membrane"/>
    <property type="evidence" value="ECO:0007669"/>
    <property type="project" value="TreeGrafter"/>
</dbReference>
<dbReference type="AlphaFoldDB" id="A0AAV5U457"/>
<keyword evidence="4 7" id="KW-0812">Transmembrane</keyword>
<sequence length="451" mass="49850">MFHARTVLAFTVVAMTSLLPYNLFMNAHEYFYYKLRNVTDLAGMEGEELKSAMKERYRNQSRLAGTEPTTELQRTYEGWFTVTSGVACILGSLLNTVATNKLSNGFRVLTGHAIVLLSLMPTLFYTFIDTDGDQSHFFWLSMFFSSISSFGSMGLIGAGITGLAATFPESYMQMVMIGQAVAGICTSLLSIVCQAATANAIVNGRIYFGLAFIWTLFSVLCYFLLVRSTYAKEIIERAEDGDRLLDGEEEDERDEVDYVERENDQVISLTPMDSSPLFDGWGEILEQTRPDMACAMFILIVTLAAFPAVASQVTTETLNETWRAYYSSICCFLLFNCCDAMGRVFASRVNISRNMLQKLSLARLLLVPLIIVCDVHPRFHSPTLIRNDAIFILLNMTLALSHGFCFTHAYVKGVQSVEPALRETAGSMLSLACVAAALIGSMVGVGIVAIV</sequence>
<evidence type="ECO:0000256" key="7">
    <source>
        <dbReference type="SAM" id="Phobius"/>
    </source>
</evidence>
<comment type="subcellular location">
    <subcellularLocation>
        <location evidence="1">Membrane</location>
        <topology evidence="1">Multi-pass membrane protein</topology>
    </subcellularLocation>
</comment>
<gene>
    <name evidence="8" type="ORF">PENTCL1PPCAC_23466</name>
</gene>
<dbReference type="PIRSF" id="PIRSF016379">
    <property type="entry name" value="ENT"/>
    <property type="match status" value="1"/>
</dbReference>
<feature type="transmembrane region" description="Helical" evidence="7">
    <location>
        <begin position="206"/>
        <end position="225"/>
    </location>
</feature>
<comment type="caution">
    <text evidence="8">The sequence shown here is derived from an EMBL/GenBank/DDBJ whole genome shotgun (WGS) entry which is preliminary data.</text>
</comment>
<dbReference type="PRINTS" id="PR01130">
    <property type="entry name" value="DERENTRNSPRT"/>
</dbReference>
<dbReference type="EMBL" id="BTSX01000005">
    <property type="protein sequence ID" value="GMT01292.1"/>
    <property type="molecule type" value="Genomic_DNA"/>
</dbReference>
<proteinExistence type="inferred from homology"/>
<keyword evidence="3" id="KW-0813">Transport</keyword>
<dbReference type="PANTHER" id="PTHR10332">
    <property type="entry name" value="EQUILIBRATIVE NUCLEOSIDE TRANSPORTER"/>
    <property type="match status" value="1"/>
</dbReference>
<protein>
    <recommendedName>
        <fullName evidence="10">Ent-6</fullName>
    </recommendedName>
</protein>
<feature type="transmembrane region" description="Helical" evidence="7">
    <location>
        <begin position="177"/>
        <end position="200"/>
    </location>
</feature>
<evidence type="ECO:0000313" key="9">
    <source>
        <dbReference type="Proteomes" id="UP001432027"/>
    </source>
</evidence>
<dbReference type="GO" id="GO:0005337">
    <property type="term" value="F:nucleoside transmembrane transporter activity"/>
    <property type="evidence" value="ECO:0007669"/>
    <property type="project" value="InterPro"/>
</dbReference>
<keyword evidence="5 7" id="KW-1133">Transmembrane helix</keyword>
<feature type="transmembrane region" description="Helical" evidence="7">
    <location>
        <begin position="140"/>
        <end position="165"/>
    </location>
</feature>
<evidence type="ECO:0000256" key="5">
    <source>
        <dbReference type="ARBA" id="ARBA00022989"/>
    </source>
</evidence>